<reference evidence="1" key="1">
    <citation type="journal article" date="2020" name="Stud. Mycol.">
        <title>101 Dothideomycetes genomes: a test case for predicting lifestyles and emergence of pathogens.</title>
        <authorList>
            <person name="Haridas S."/>
            <person name="Albert R."/>
            <person name="Binder M."/>
            <person name="Bloem J."/>
            <person name="Labutti K."/>
            <person name="Salamov A."/>
            <person name="Andreopoulos B."/>
            <person name="Baker S."/>
            <person name="Barry K."/>
            <person name="Bills G."/>
            <person name="Bluhm B."/>
            <person name="Cannon C."/>
            <person name="Castanera R."/>
            <person name="Culley D."/>
            <person name="Daum C."/>
            <person name="Ezra D."/>
            <person name="Gonzalez J."/>
            <person name="Henrissat B."/>
            <person name="Kuo A."/>
            <person name="Liang C."/>
            <person name="Lipzen A."/>
            <person name="Lutzoni F."/>
            <person name="Magnuson J."/>
            <person name="Mondo S."/>
            <person name="Nolan M."/>
            <person name="Ohm R."/>
            <person name="Pangilinan J."/>
            <person name="Park H.-J."/>
            <person name="Ramirez L."/>
            <person name="Alfaro M."/>
            <person name="Sun H."/>
            <person name="Tritt A."/>
            <person name="Yoshinaga Y."/>
            <person name="Zwiers L.-H."/>
            <person name="Turgeon B."/>
            <person name="Goodwin S."/>
            <person name="Spatafora J."/>
            <person name="Crous P."/>
            <person name="Grigoriev I."/>
        </authorList>
    </citation>
    <scope>NUCLEOTIDE SEQUENCE</scope>
    <source>
        <strain evidence="1">CBS 101060</strain>
    </source>
</reference>
<dbReference type="AlphaFoldDB" id="A0A9P4SBF5"/>
<protein>
    <recommendedName>
        <fullName evidence="3">Tetratricopeptide repeat protein</fullName>
    </recommendedName>
</protein>
<name>A0A9P4SBF5_9PEZI</name>
<dbReference type="SUPFAM" id="SSF48452">
    <property type="entry name" value="TPR-like"/>
    <property type="match status" value="1"/>
</dbReference>
<keyword evidence="2" id="KW-1185">Reference proteome</keyword>
<comment type="caution">
    <text evidence="1">The sequence shown here is derived from an EMBL/GenBank/DDBJ whole genome shotgun (WGS) entry which is preliminary data.</text>
</comment>
<dbReference type="Pfam" id="PF13424">
    <property type="entry name" value="TPR_12"/>
    <property type="match status" value="1"/>
</dbReference>
<accession>A0A9P4SBF5</accession>
<gene>
    <name evidence="1" type="ORF">M501DRAFT_1031819</name>
</gene>
<sequence>MNQPSSTDKDNSGALWRAMGKIRSTQQKYDDALECCERAVENLKIIIGDKHYMTGDCFHDLSLAFSRKNNPSKALKNLSKAIQAFGDAPYRQEQAARVLWKKGRC</sequence>
<evidence type="ECO:0000313" key="2">
    <source>
        <dbReference type="Proteomes" id="UP000799429"/>
    </source>
</evidence>
<evidence type="ECO:0000313" key="1">
    <source>
        <dbReference type="EMBL" id="KAF2838762.1"/>
    </source>
</evidence>
<dbReference type="OrthoDB" id="6161812at2759"/>
<dbReference type="Proteomes" id="UP000799429">
    <property type="component" value="Unassembled WGS sequence"/>
</dbReference>
<evidence type="ECO:0008006" key="3">
    <source>
        <dbReference type="Google" id="ProtNLM"/>
    </source>
</evidence>
<dbReference type="InterPro" id="IPR011990">
    <property type="entry name" value="TPR-like_helical_dom_sf"/>
</dbReference>
<organism evidence="1 2">
    <name type="scientific">Patellaria atrata CBS 101060</name>
    <dbReference type="NCBI Taxonomy" id="1346257"/>
    <lineage>
        <taxon>Eukaryota</taxon>
        <taxon>Fungi</taxon>
        <taxon>Dikarya</taxon>
        <taxon>Ascomycota</taxon>
        <taxon>Pezizomycotina</taxon>
        <taxon>Dothideomycetes</taxon>
        <taxon>Dothideomycetes incertae sedis</taxon>
        <taxon>Patellariales</taxon>
        <taxon>Patellariaceae</taxon>
        <taxon>Patellaria</taxon>
    </lineage>
</organism>
<proteinExistence type="predicted"/>
<dbReference type="EMBL" id="MU006096">
    <property type="protein sequence ID" value="KAF2838762.1"/>
    <property type="molecule type" value="Genomic_DNA"/>
</dbReference>
<dbReference type="Gene3D" id="1.25.40.10">
    <property type="entry name" value="Tetratricopeptide repeat domain"/>
    <property type="match status" value="1"/>
</dbReference>